<accession>G7UTQ2</accession>
<dbReference type="eggNOG" id="COG4644">
    <property type="taxonomic scope" value="Bacteria"/>
</dbReference>
<dbReference type="EMBL" id="CP003093">
    <property type="protein sequence ID" value="AER56155.1"/>
    <property type="molecule type" value="Genomic_DNA"/>
</dbReference>
<organism evidence="3 4">
    <name type="scientific">Pseudoxanthomonas spadix (strain BD-a59)</name>
    <dbReference type="NCBI Taxonomy" id="1045855"/>
    <lineage>
        <taxon>Bacteria</taxon>
        <taxon>Pseudomonadati</taxon>
        <taxon>Pseudomonadota</taxon>
        <taxon>Gammaproteobacteria</taxon>
        <taxon>Lysobacterales</taxon>
        <taxon>Lysobacteraceae</taxon>
        <taxon>Pseudoxanthomonas</taxon>
    </lineage>
</organism>
<feature type="region of interest" description="Disordered" evidence="1">
    <location>
        <begin position="54"/>
        <end position="76"/>
    </location>
</feature>
<dbReference type="KEGG" id="psd:DSC_07520"/>
<name>G7UTQ2_PSEUP</name>
<dbReference type="InterPro" id="IPR025296">
    <property type="entry name" value="DUF4158"/>
</dbReference>
<dbReference type="STRING" id="1045855.DSC_07520"/>
<evidence type="ECO:0000256" key="1">
    <source>
        <dbReference type="SAM" id="MobiDB-lite"/>
    </source>
</evidence>
<dbReference type="HOGENOM" id="CLU_2651844_0_0_6"/>
<gene>
    <name evidence="3" type="ordered locus">DSC_07520</name>
</gene>
<evidence type="ECO:0000313" key="4">
    <source>
        <dbReference type="Proteomes" id="UP000005870"/>
    </source>
</evidence>
<reference evidence="3 4" key="1">
    <citation type="journal article" date="2012" name="J. Bacteriol.">
        <title>Complete Genome Sequence of the BTEX-Degrading Bacterium Pseudoxanthomonas spadix BD-a59.</title>
        <authorList>
            <person name="Lee S.H."/>
            <person name="Jin H.M."/>
            <person name="Lee H.J."/>
            <person name="Kim J.M."/>
            <person name="Jeon C.O."/>
        </authorList>
    </citation>
    <scope>NUCLEOTIDE SEQUENCE [LARGE SCALE GENOMIC DNA]</scope>
    <source>
        <strain evidence="3 4">BD-a59</strain>
    </source>
</reference>
<evidence type="ECO:0000313" key="3">
    <source>
        <dbReference type="EMBL" id="AER56155.1"/>
    </source>
</evidence>
<dbReference type="Pfam" id="PF13700">
    <property type="entry name" value="DUF4158"/>
    <property type="match status" value="1"/>
</dbReference>
<sequence length="76" mass="8791">MRIEPAVWPQYAQRPETRREHLAKLQTWLNLRPFSAADYRRVVHQLSELAQQTDRGMVLPHAHRSSRPAAAGPPLQ</sequence>
<proteinExistence type="predicted"/>
<dbReference type="RefSeq" id="WP_014160331.1">
    <property type="nucleotide sequence ID" value="NC_016147.2"/>
</dbReference>
<keyword evidence="4" id="KW-1185">Reference proteome</keyword>
<protein>
    <submittedName>
        <fullName evidence="3">Transposase</fullName>
    </submittedName>
</protein>
<feature type="domain" description="DUF4158" evidence="2">
    <location>
        <begin position="3"/>
        <end position="59"/>
    </location>
</feature>
<evidence type="ECO:0000259" key="2">
    <source>
        <dbReference type="Pfam" id="PF13700"/>
    </source>
</evidence>
<dbReference type="Proteomes" id="UP000005870">
    <property type="component" value="Chromosome"/>
</dbReference>
<dbReference type="AlphaFoldDB" id="G7UTQ2"/>